<dbReference type="Proteomes" id="UP000181962">
    <property type="component" value="Chromosome"/>
</dbReference>
<dbReference type="AlphaFoldDB" id="A0A1L3FAA9"/>
<accession>A0A1L3FAA9</accession>
<organism evidence="1 2">
    <name type="scientific">Bradyrhizobium japonicum</name>
    <dbReference type="NCBI Taxonomy" id="375"/>
    <lineage>
        <taxon>Bacteria</taxon>
        <taxon>Pseudomonadati</taxon>
        <taxon>Pseudomonadota</taxon>
        <taxon>Alphaproteobacteria</taxon>
        <taxon>Hyphomicrobiales</taxon>
        <taxon>Nitrobacteraceae</taxon>
        <taxon>Bradyrhizobium</taxon>
    </lineage>
</organism>
<protein>
    <submittedName>
        <fullName evidence="1">Uncharacterized protein</fullName>
    </submittedName>
</protein>
<dbReference type="OrthoDB" id="661223at2"/>
<dbReference type="RefSeq" id="WP_071911616.1">
    <property type="nucleotide sequence ID" value="NZ_CP017637.1"/>
</dbReference>
<reference evidence="1 2" key="1">
    <citation type="submission" date="2016-11" db="EMBL/GenBank/DDBJ databases">
        <title>Complete Genome Sequence of Bradyrhizobium sp. strain J5, an isolated from soybean nodule in Hokkaido.</title>
        <authorList>
            <person name="Kanehara K."/>
        </authorList>
    </citation>
    <scope>NUCLEOTIDE SEQUENCE [LARGE SCALE GENOMIC DNA]</scope>
    <source>
        <strain evidence="1 2">J5</strain>
    </source>
</reference>
<sequence>MTGLTSSPKLIKGGLVVLAPGGGTVRRQIALQYNPDTLSRSYQVQGTGGDGSAGGRAQPFRLKGPAIETIKLDAEIDATDQLADPDAHANAVAFGIAPQLAVLEALVNPSVDDLLGIASQADGGTLEILPPEAPLTLFVWSKNRVAPVRVAEFSIVEEAFDPALNPIRAKVSLSLHVMSTDDLGFTHRGGTIFLNYLRSRETLAGLTGSASLASLGLTSLP</sequence>
<gene>
    <name evidence="1" type="ORF">BKD09_18070</name>
</gene>
<proteinExistence type="predicted"/>
<dbReference type="EMBL" id="CP017637">
    <property type="protein sequence ID" value="APG10237.1"/>
    <property type="molecule type" value="Genomic_DNA"/>
</dbReference>
<evidence type="ECO:0000313" key="1">
    <source>
        <dbReference type="EMBL" id="APG10237.1"/>
    </source>
</evidence>
<evidence type="ECO:0000313" key="2">
    <source>
        <dbReference type="Proteomes" id="UP000181962"/>
    </source>
</evidence>
<name>A0A1L3FAA9_BRAJP</name>